<dbReference type="EMBL" id="MT141262">
    <property type="protein sequence ID" value="QJA57240.1"/>
    <property type="molecule type" value="Genomic_DNA"/>
</dbReference>
<evidence type="ECO:0000313" key="1">
    <source>
        <dbReference type="EMBL" id="QJA57240.1"/>
    </source>
</evidence>
<accession>A0A6M3JYU9</accession>
<evidence type="ECO:0000313" key="2">
    <source>
        <dbReference type="EMBL" id="QJA74491.1"/>
    </source>
</evidence>
<organism evidence="2">
    <name type="scientific">viral metagenome</name>
    <dbReference type="NCBI Taxonomy" id="1070528"/>
    <lineage>
        <taxon>unclassified sequences</taxon>
        <taxon>metagenomes</taxon>
        <taxon>organismal metagenomes</taxon>
    </lineage>
</organism>
<dbReference type="AlphaFoldDB" id="A0A6M3JYU9"/>
<dbReference type="EMBL" id="MT142101">
    <property type="protein sequence ID" value="QJA74491.1"/>
    <property type="molecule type" value="Genomic_DNA"/>
</dbReference>
<sequence>MMALLVGCAQFSLIPGPTADYVSWQPTQGEAVLVPPVFTPPSPETLEQYVPPGLGMVVGDGGEKLILKIFTNELAKCRVGSCDFQYSEAWVFDPPHDLYGMCGRVGDQWVCVRRDPQNANLFHLRIREK</sequence>
<gene>
    <name evidence="2" type="ORF">MM415A01992_0010</name>
    <name evidence="1" type="ORF">MM415B01680_0009</name>
</gene>
<name>A0A6M3JYU9_9ZZZZ</name>
<proteinExistence type="predicted"/>
<protein>
    <submittedName>
        <fullName evidence="2">Uncharacterized protein</fullName>
    </submittedName>
</protein>
<reference evidence="2" key="1">
    <citation type="submission" date="2020-03" db="EMBL/GenBank/DDBJ databases">
        <title>The deep terrestrial virosphere.</title>
        <authorList>
            <person name="Holmfeldt K."/>
            <person name="Nilsson E."/>
            <person name="Simone D."/>
            <person name="Lopez-Fernandez M."/>
            <person name="Wu X."/>
            <person name="de Brujin I."/>
            <person name="Lundin D."/>
            <person name="Andersson A."/>
            <person name="Bertilsson S."/>
            <person name="Dopson M."/>
        </authorList>
    </citation>
    <scope>NUCLEOTIDE SEQUENCE</scope>
    <source>
        <strain evidence="2">MM415A01992</strain>
        <strain evidence="1">MM415B01680</strain>
    </source>
</reference>